<keyword evidence="5 6" id="KW-0472">Membrane</keyword>
<keyword evidence="10" id="KW-1185">Reference proteome</keyword>
<comment type="caution">
    <text evidence="9">The sequence shown here is derived from an EMBL/GenBank/DDBJ whole genome shotgun (WGS) entry which is preliminary data.</text>
</comment>
<name>A0AAP2GRA6_9BACT</name>
<feature type="transmembrane region" description="Helical" evidence="6">
    <location>
        <begin position="759"/>
        <end position="778"/>
    </location>
</feature>
<evidence type="ECO:0000256" key="3">
    <source>
        <dbReference type="ARBA" id="ARBA00022692"/>
    </source>
</evidence>
<feature type="domain" description="ABC3 transporter permease C-terminal" evidence="7">
    <location>
        <begin position="376"/>
        <end position="490"/>
    </location>
</feature>
<reference evidence="9 10" key="1">
    <citation type="submission" date="2021-05" db="EMBL/GenBank/DDBJ databases">
        <title>A Polyphasic approach of four new species of the genus Ohtaekwangia: Ohtaekwangia histidinii sp. nov., Ohtaekwangia cretensis sp. nov., Ohtaekwangia indiensis sp. nov., Ohtaekwangia reichenbachii sp. nov. from diverse environment.</title>
        <authorList>
            <person name="Octaviana S."/>
        </authorList>
    </citation>
    <scope>NUCLEOTIDE SEQUENCE [LARGE SCALE GENOMIC DNA]</scope>
    <source>
        <strain evidence="9 10">PWU4</strain>
    </source>
</reference>
<dbReference type="AlphaFoldDB" id="A0AAP2GRA6"/>
<feature type="domain" description="ABC3 transporter permease C-terminal" evidence="7">
    <location>
        <begin position="761"/>
        <end position="874"/>
    </location>
</feature>
<dbReference type="RefSeq" id="WP_254169661.1">
    <property type="nucleotide sequence ID" value="NZ_JAHESF010000053.1"/>
</dbReference>
<keyword evidence="3 6" id="KW-0812">Transmembrane</keyword>
<dbReference type="InterPro" id="IPR025857">
    <property type="entry name" value="MacB_PCD"/>
</dbReference>
<evidence type="ECO:0000259" key="8">
    <source>
        <dbReference type="Pfam" id="PF12704"/>
    </source>
</evidence>
<dbReference type="Pfam" id="PF02687">
    <property type="entry name" value="FtsX"/>
    <property type="match status" value="2"/>
</dbReference>
<keyword evidence="2" id="KW-1003">Cell membrane</keyword>
<proteinExistence type="predicted"/>
<dbReference type="NCBIfam" id="NF038404">
    <property type="entry name" value="perm_prefix_2"/>
    <property type="match status" value="1"/>
</dbReference>
<gene>
    <name evidence="9" type="ORF">KK083_29035</name>
</gene>
<dbReference type="EMBL" id="JAHESF010000053">
    <property type="protein sequence ID" value="MBT1700973.1"/>
    <property type="molecule type" value="Genomic_DNA"/>
</dbReference>
<feature type="transmembrane region" description="Helical" evidence="6">
    <location>
        <begin position="459"/>
        <end position="491"/>
    </location>
</feature>
<protein>
    <submittedName>
        <fullName evidence="9">ABC transporter permease</fullName>
    </submittedName>
</protein>
<evidence type="ECO:0000256" key="1">
    <source>
        <dbReference type="ARBA" id="ARBA00004651"/>
    </source>
</evidence>
<dbReference type="InterPro" id="IPR047699">
    <property type="entry name" value="Permease_put_prefix"/>
</dbReference>
<dbReference type="Proteomes" id="UP001319200">
    <property type="component" value="Unassembled WGS sequence"/>
</dbReference>
<feature type="transmembrane region" description="Helical" evidence="6">
    <location>
        <begin position="841"/>
        <end position="868"/>
    </location>
</feature>
<evidence type="ECO:0000256" key="4">
    <source>
        <dbReference type="ARBA" id="ARBA00022989"/>
    </source>
</evidence>
<evidence type="ECO:0000313" key="9">
    <source>
        <dbReference type="EMBL" id="MBT1700973.1"/>
    </source>
</evidence>
<evidence type="ECO:0000256" key="2">
    <source>
        <dbReference type="ARBA" id="ARBA00022475"/>
    </source>
</evidence>
<evidence type="ECO:0000313" key="10">
    <source>
        <dbReference type="Proteomes" id="UP001319200"/>
    </source>
</evidence>
<dbReference type="InterPro" id="IPR003838">
    <property type="entry name" value="ABC3_permease_C"/>
</dbReference>
<sequence>MKPRPPKWPNRFLEWYCRPDRLEEIQGDAHELFDRTVIASKFKADLYFTWNVIRFFRWRNIRRKTKHYYSNQFSAAMLKNYFKTGWRNLMRKKAFSMINVFGLAIGLTCFLLIASFVYDELSYDQYAAQYKRIYRVGLQLEQNGGVDDYPHVDVAVGAGIKSNYPEVVEFTRATGNLFDYLRYGDVNVREEGLTLADSNFLRLFSIPLIEGNADHALTEPNSIVVSRAFAKKYFGDKPALGELLTSRRYGTLKVTGVFDKIPDNSHFHYSAFLSMNSNARITNGRQTWSNVGFHTYLLLDEHADPHRLEAKLPALIEKYVVPEIQDDMGISLADAQRSVNTWKFYLMPLSKIHLYSHTKYEIEANGDINNVYIFGALAIFILLLACINFMNLSTASAARRGVEIGIRKSLGSFRSQLVTQFLVESMILAMIALTFAVVFALTLLPFFNQLTGKQIGISFFLSAPVLTSLVVLGITVGLLAGTYPAVFLSSFQTLRVLKSNSPGGSRRSNLRSVLVVFQFAISTALIVATIVAYQQLHFLQNIEMGYDKDQVVVVENAGALGGNMDAFKRKLEQDHRVSHVSHATVPIGNAGSYGGTEVSSRGPNPSGTHIHIFTVDYDFLETMGLQLVLGRNLSNEFSNDSLGLNVVINETAMKNLGWDESNVLGSTIYRSAQVQYQVVGVVKDFHYTSAKEKIAPMMMLYRRVAPTYLVKVKTSDISNFITDTKAQWNAFHADVPFSYYFLDDRFSHLYKAEQTTEQIFIVFMVIAILIACLGLFGLSTHSAEQRTREIGIRKVLGSSVGQIVLLQSKEFLLLVLAAIVVAAPVSWWAMHQWLQTFGYRISIDATVILLAGVAALVIALITVSFQAFKAAMANPVRSLRSE</sequence>
<feature type="transmembrane region" description="Helical" evidence="6">
    <location>
        <begin position="512"/>
        <end position="533"/>
    </location>
</feature>
<dbReference type="GO" id="GO:0022857">
    <property type="term" value="F:transmembrane transporter activity"/>
    <property type="evidence" value="ECO:0007669"/>
    <property type="project" value="TreeGrafter"/>
</dbReference>
<accession>A0AAP2GRA6</accession>
<dbReference type="PANTHER" id="PTHR30572:SF18">
    <property type="entry name" value="ABC-TYPE MACROLIDE FAMILY EXPORT SYSTEM PERMEASE COMPONENT 2"/>
    <property type="match status" value="1"/>
</dbReference>
<keyword evidence="4 6" id="KW-1133">Transmembrane helix</keyword>
<dbReference type="PANTHER" id="PTHR30572">
    <property type="entry name" value="MEMBRANE COMPONENT OF TRANSPORTER-RELATED"/>
    <property type="match status" value="1"/>
</dbReference>
<feature type="transmembrane region" description="Helical" evidence="6">
    <location>
        <begin position="371"/>
        <end position="390"/>
    </location>
</feature>
<evidence type="ECO:0000256" key="6">
    <source>
        <dbReference type="SAM" id="Phobius"/>
    </source>
</evidence>
<feature type="domain" description="MacB-like periplasmic core" evidence="8">
    <location>
        <begin position="96"/>
        <end position="314"/>
    </location>
</feature>
<dbReference type="InterPro" id="IPR050250">
    <property type="entry name" value="Macrolide_Exporter_MacB"/>
</dbReference>
<evidence type="ECO:0000259" key="7">
    <source>
        <dbReference type="Pfam" id="PF02687"/>
    </source>
</evidence>
<feature type="transmembrane region" description="Helical" evidence="6">
    <location>
        <begin position="421"/>
        <end position="447"/>
    </location>
</feature>
<dbReference type="Pfam" id="PF12704">
    <property type="entry name" value="MacB_PCD"/>
    <property type="match status" value="2"/>
</dbReference>
<feature type="transmembrane region" description="Helical" evidence="6">
    <location>
        <begin position="811"/>
        <end position="829"/>
    </location>
</feature>
<evidence type="ECO:0000256" key="5">
    <source>
        <dbReference type="ARBA" id="ARBA00023136"/>
    </source>
</evidence>
<feature type="transmembrane region" description="Helical" evidence="6">
    <location>
        <begin position="97"/>
        <end position="118"/>
    </location>
</feature>
<feature type="domain" description="MacB-like periplasmic core" evidence="8">
    <location>
        <begin position="514"/>
        <end position="686"/>
    </location>
</feature>
<dbReference type="GO" id="GO:0005886">
    <property type="term" value="C:plasma membrane"/>
    <property type="evidence" value="ECO:0007669"/>
    <property type="project" value="UniProtKB-SubCell"/>
</dbReference>
<organism evidence="9 10">
    <name type="scientific">Chryseosolibacter histidini</name>
    <dbReference type="NCBI Taxonomy" id="2782349"/>
    <lineage>
        <taxon>Bacteria</taxon>
        <taxon>Pseudomonadati</taxon>
        <taxon>Bacteroidota</taxon>
        <taxon>Cytophagia</taxon>
        <taxon>Cytophagales</taxon>
        <taxon>Chryseotaleaceae</taxon>
        <taxon>Chryseosolibacter</taxon>
    </lineage>
</organism>
<comment type="subcellular location">
    <subcellularLocation>
        <location evidence="1">Cell membrane</location>
        <topology evidence="1">Multi-pass membrane protein</topology>
    </subcellularLocation>
</comment>